<dbReference type="Proteomes" id="UP001152321">
    <property type="component" value="Unassembled WGS sequence"/>
</dbReference>
<proteinExistence type="predicted"/>
<gene>
    <name evidence="3" type="ORF">NWE73_06480</name>
</gene>
<evidence type="ECO:0000259" key="2">
    <source>
        <dbReference type="Pfam" id="PF18492"/>
    </source>
</evidence>
<organism evidence="3 4">
    <name type="scientific">Bdellovibrio svalbardensis</name>
    <dbReference type="NCBI Taxonomy" id="2972972"/>
    <lineage>
        <taxon>Bacteria</taxon>
        <taxon>Pseudomonadati</taxon>
        <taxon>Bdellovibrionota</taxon>
        <taxon>Bdellovibrionia</taxon>
        <taxon>Bdellovibrionales</taxon>
        <taxon>Pseudobdellovibrionaceae</taxon>
        <taxon>Bdellovibrio</taxon>
    </lineage>
</organism>
<accession>A0ABT6DGN4</accession>
<feature type="region of interest" description="Disordered" evidence="1">
    <location>
        <begin position="33"/>
        <end position="75"/>
    </location>
</feature>
<dbReference type="EMBL" id="JANRMI010000002">
    <property type="protein sequence ID" value="MDG0816000.1"/>
    <property type="molecule type" value="Genomic_DNA"/>
</dbReference>
<keyword evidence="4" id="KW-1185">Reference proteome</keyword>
<protein>
    <recommendedName>
        <fullName evidence="2">ASP external chaperone domain-containing protein</fullName>
    </recommendedName>
</protein>
<dbReference type="RefSeq" id="WP_277577478.1">
    <property type="nucleotide sequence ID" value="NZ_JANRMI010000002.1"/>
</dbReference>
<sequence>MKRNQGLFLIVLVGAGLFLWRGFGHSVSSTEESASSSLSRQSSNENHGEASQSSSAPEERAQTESSAPSAVANEPVLFQDNPARVRISPNRGGAGAVAFVAPTSLESLRASSLWAGQDWKVWKGVSAVPKVSYQGSEGKELGSVGSFVVVENSNSVSDENHFYSQAPLAVFNPTRNRTGIVTGDISVTLQDAGDFESFVLDHDLKIKEVFPHLRLYYVAAGKEPVDLVALLTSLKNDPRVEKVNLEIVTQSYAKK</sequence>
<name>A0ABT6DGN4_9BACT</name>
<feature type="domain" description="ASP external chaperone" evidence="2">
    <location>
        <begin position="169"/>
        <end position="251"/>
    </location>
</feature>
<dbReference type="InterPro" id="IPR040536">
    <property type="entry name" value="ASPCH"/>
</dbReference>
<evidence type="ECO:0000256" key="1">
    <source>
        <dbReference type="SAM" id="MobiDB-lite"/>
    </source>
</evidence>
<comment type="caution">
    <text evidence="3">The sequence shown here is derived from an EMBL/GenBank/DDBJ whole genome shotgun (WGS) entry which is preliminary data.</text>
</comment>
<feature type="compositionally biased region" description="Low complexity" evidence="1">
    <location>
        <begin position="33"/>
        <end position="45"/>
    </location>
</feature>
<dbReference type="Pfam" id="PF18492">
    <property type="entry name" value="ORF_2_N"/>
    <property type="match status" value="1"/>
</dbReference>
<evidence type="ECO:0000313" key="3">
    <source>
        <dbReference type="EMBL" id="MDG0816000.1"/>
    </source>
</evidence>
<evidence type="ECO:0000313" key="4">
    <source>
        <dbReference type="Proteomes" id="UP001152321"/>
    </source>
</evidence>
<reference evidence="3" key="1">
    <citation type="submission" date="2022-08" db="EMBL/GenBank/DDBJ databases">
        <title>Novel Bdellovibrio Species Isolated from Svalbard: Designation Bdellovibrio svalbardensis.</title>
        <authorList>
            <person name="Mitchell R.J."/>
            <person name="Choi S.Y."/>
        </authorList>
    </citation>
    <scope>NUCLEOTIDE SEQUENCE</scope>
    <source>
        <strain evidence="3">PAP01</strain>
    </source>
</reference>